<accession>A0A6A6H0G3</accession>
<sequence>MAARHPLARAHEIQGAYGSQANPICIDIYSDTMNFVSNLDGNQNTPPGKYDISLQNSVPRPQLEASEPIREALQSLTEQRMNRRQSPQTVTYHSDSLDLEQRHDTLQIKRPQPQRDEEATEIDLEARRKLRSPAPSVTSSLAGSLQLNQQRHLQLKRTKQSTALDRLRSGRWNLSRRRLRNALRSIASGSDILASYSFLTNLVKFSSRELSFTHAVKLIEEAYSERMKKRDVRRQPSSRTRSLRVQPRDVKRAIMIFESASATRLSSGRGHDNRCGFGNLSI</sequence>
<evidence type="ECO:0000256" key="1">
    <source>
        <dbReference type="SAM" id="MobiDB-lite"/>
    </source>
</evidence>
<keyword evidence="3" id="KW-1185">Reference proteome</keyword>
<dbReference type="AlphaFoldDB" id="A0A6A6H0G3"/>
<organism evidence="2 3">
    <name type="scientific">Viridothelium virens</name>
    <name type="common">Speckled blister lichen</name>
    <name type="synonym">Trypethelium virens</name>
    <dbReference type="NCBI Taxonomy" id="1048519"/>
    <lineage>
        <taxon>Eukaryota</taxon>
        <taxon>Fungi</taxon>
        <taxon>Dikarya</taxon>
        <taxon>Ascomycota</taxon>
        <taxon>Pezizomycotina</taxon>
        <taxon>Dothideomycetes</taxon>
        <taxon>Dothideomycetes incertae sedis</taxon>
        <taxon>Trypetheliales</taxon>
        <taxon>Trypetheliaceae</taxon>
        <taxon>Viridothelium</taxon>
    </lineage>
</organism>
<gene>
    <name evidence="2" type="ORF">EV356DRAFT_507847</name>
</gene>
<evidence type="ECO:0000313" key="3">
    <source>
        <dbReference type="Proteomes" id="UP000800092"/>
    </source>
</evidence>
<evidence type="ECO:0000313" key="2">
    <source>
        <dbReference type="EMBL" id="KAF2231053.1"/>
    </source>
</evidence>
<protein>
    <submittedName>
        <fullName evidence="2">Uncharacterized protein</fullName>
    </submittedName>
</protein>
<dbReference type="EMBL" id="ML991832">
    <property type="protein sequence ID" value="KAF2231053.1"/>
    <property type="molecule type" value="Genomic_DNA"/>
</dbReference>
<feature type="region of interest" description="Disordered" evidence="1">
    <location>
        <begin position="78"/>
        <end position="100"/>
    </location>
</feature>
<dbReference type="Proteomes" id="UP000800092">
    <property type="component" value="Unassembled WGS sequence"/>
</dbReference>
<feature type="compositionally biased region" description="Polar residues" evidence="1">
    <location>
        <begin position="78"/>
        <end position="94"/>
    </location>
</feature>
<name>A0A6A6H0G3_VIRVR</name>
<proteinExistence type="predicted"/>
<reference evidence="2" key="1">
    <citation type="journal article" date="2020" name="Stud. Mycol.">
        <title>101 Dothideomycetes genomes: a test case for predicting lifestyles and emergence of pathogens.</title>
        <authorList>
            <person name="Haridas S."/>
            <person name="Albert R."/>
            <person name="Binder M."/>
            <person name="Bloem J."/>
            <person name="Labutti K."/>
            <person name="Salamov A."/>
            <person name="Andreopoulos B."/>
            <person name="Baker S."/>
            <person name="Barry K."/>
            <person name="Bills G."/>
            <person name="Bluhm B."/>
            <person name="Cannon C."/>
            <person name="Castanera R."/>
            <person name="Culley D."/>
            <person name="Daum C."/>
            <person name="Ezra D."/>
            <person name="Gonzalez J."/>
            <person name="Henrissat B."/>
            <person name="Kuo A."/>
            <person name="Liang C."/>
            <person name="Lipzen A."/>
            <person name="Lutzoni F."/>
            <person name="Magnuson J."/>
            <person name="Mondo S."/>
            <person name="Nolan M."/>
            <person name="Ohm R."/>
            <person name="Pangilinan J."/>
            <person name="Park H.-J."/>
            <person name="Ramirez L."/>
            <person name="Alfaro M."/>
            <person name="Sun H."/>
            <person name="Tritt A."/>
            <person name="Yoshinaga Y."/>
            <person name="Zwiers L.-H."/>
            <person name="Turgeon B."/>
            <person name="Goodwin S."/>
            <person name="Spatafora J."/>
            <person name="Crous P."/>
            <person name="Grigoriev I."/>
        </authorList>
    </citation>
    <scope>NUCLEOTIDE SEQUENCE</scope>
    <source>
        <strain evidence="2">Tuck. ex Michener</strain>
    </source>
</reference>